<accession>A0A2T2YN73</accession>
<dbReference type="RefSeq" id="WP_106933128.1">
    <property type="nucleotide sequence ID" value="NZ_PYFT01000001.1"/>
</dbReference>
<feature type="signal peptide" evidence="1">
    <location>
        <begin position="1"/>
        <end position="23"/>
    </location>
</feature>
<name>A0A2T2YN73_9BACT</name>
<evidence type="ECO:0000259" key="2">
    <source>
        <dbReference type="Pfam" id="PF19408"/>
    </source>
</evidence>
<dbReference type="Pfam" id="PF19408">
    <property type="entry name" value="PKD_6"/>
    <property type="match status" value="1"/>
</dbReference>
<feature type="chain" id="PRO_5015684836" description="PKD-like domain-containing protein" evidence="1">
    <location>
        <begin position="24"/>
        <end position="690"/>
    </location>
</feature>
<dbReference type="OrthoDB" id="876123at2"/>
<evidence type="ECO:0000313" key="3">
    <source>
        <dbReference type="EMBL" id="PSR56957.1"/>
    </source>
</evidence>
<dbReference type="Proteomes" id="UP000240357">
    <property type="component" value="Unassembled WGS sequence"/>
</dbReference>
<dbReference type="EMBL" id="PYFT01000001">
    <property type="protein sequence ID" value="PSR56957.1"/>
    <property type="molecule type" value="Genomic_DNA"/>
</dbReference>
<evidence type="ECO:0000313" key="4">
    <source>
        <dbReference type="Proteomes" id="UP000240357"/>
    </source>
</evidence>
<proteinExistence type="predicted"/>
<keyword evidence="4" id="KW-1185">Reference proteome</keyword>
<dbReference type="InterPro" id="IPR045829">
    <property type="entry name" value="PKD_6"/>
</dbReference>
<evidence type="ECO:0000256" key="1">
    <source>
        <dbReference type="SAM" id="SignalP"/>
    </source>
</evidence>
<organism evidence="3 4">
    <name type="scientific">Adhaeribacter arboris</name>
    <dbReference type="NCBI Taxonomy" id="2072846"/>
    <lineage>
        <taxon>Bacteria</taxon>
        <taxon>Pseudomonadati</taxon>
        <taxon>Bacteroidota</taxon>
        <taxon>Cytophagia</taxon>
        <taxon>Cytophagales</taxon>
        <taxon>Hymenobacteraceae</taxon>
        <taxon>Adhaeribacter</taxon>
    </lineage>
</organism>
<protein>
    <recommendedName>
        <fullName evidence="2">PKD-like domain-containing protein</fullName>
    </recommendedName>
</protein>
<sequence length="690" mass="75635">MKKCLLTFITLLVALCSVITSKATDFSNPCEKSDSYFKINYGSAVRNVDNTMTLSFEIRNYSNKSFSYAAFELPDGSSVITPALKYASTYSYQVHNGTNYPFEAIKFIPDNANNTFKNGQADVFVYTLSALDFDKLTTIRVKAVADSYTAKVVFVAKACNYQVITPPPPVCSVTPEEAALYPTPVLKQIKYTVDGVPVASIQEVQPGKKLKVCFTVPASPTTYTYSLVSYKAPSAVYSNQTAAQQELFDSEMIDTKGGEEVCLEVDIPNCYFQVDLIKGCLIKQLGPASSNNFYGLQKRLISNKNGGSVSCIDVVPPPVPVLCDKTDQCFDFSYKGYVVNKDGKTVTLTFKVKTNCDKDLSNVAFELPAGALASGGLFGFYKGLFIYKTDITSLPFRALKYEGIGINGYKNGVTEEFKYLMNKADFDKMTTIRVQAKAGTTVGTVSFEAQGCNNEETPTCVKPEIELTGPTIVSLSDNVPVTFTINAKKGNDLTYTWSVPSDWTILSDKNASSILVKVGKKKGVVSATARNSCGVVIKTLTVEPIKCADVDEDHNKDCGKGRDKNHDRYCDKNHGSYCDKTRDKSHGKYCKKDHDTDWSPDTTPSPEEACVIAPNPITKGYCEIKLDGKASGQIQILDYLTGRPVCTKSFVQGTRSLVLYTQSLGMKKGLYIVVCKIGNETSYSRLSVQQ</sequence>
<keyword evidence="1" id="KW-0732">Signal</keyword>
<reference evidence="3 4" key="1">
    <citation type="submission" date="2018-03" db="EMBL/GenBank/DDBJ databases">
        <title>Adhaeribacter sp. HMF7605 Genome sequencing and assembly.</title>
        <authorList>
            <person name="Kang H."/>
            <person name="Kang J."/>
            <person name="Cha I."/>
            <person name="Kim H."/>
            <person name="Joh K."/>
        </authorList>
    </citation>
    <scope>NUCLEOTIDE SEQUENCE [LARGE SCALE GENOMIC DNA]</scope>
    <source>
        <strain evidence="3 4">HMF7605</strain>
    </source>
</reference>
<dbReference type="AlphaFoldDB" id="A0A2T2YN73"/>
<comment type="caution">
    <text evidence="3">The sequence shown here is derived from an EMBL/GenBank/DDBJ whole genome shotgun (WGS) entry which is preliminary data.</text>
</comment>
<gene>
    <name evidence="3" type="ORF">AHMF7605_27415</name>
</gene>
<feature type="domain" description="PKD-like" evidence="2">
    <location>
        <begin position="478"/>
        <end position="535"/>
    </location>
</feature>